<dbReference type="EMBL" id="CP006764">
    <property type="protein sequence ID" value="AIT60525.1"/>
    <property type="molecule type" value="Genomic_DNA"/>
</dbReference>
<dbReference type="GO" id="GO:0016020">
    <property type="term" value="C:membrane"/>
    <property type="evidence" value="ECO:0007669"/>
    <property type="project" value="UniProtKB-SubCell"/>
</dbReference>
<gene>
    <name evidence="7" type="ORF">CDOO_04125</name>
</gene>
<dbReference type="OrthoDB" id="9813689at2"/>
<feature type="transmembrane region" description="Helical" evidence="6">
    <location>
        <begin position="20"/>
        <end position="38"/>
    </location>
</feature>
<organism evidence="7 8">
    <name type="scientific">Corynebacterium doosanense CAU 212 = DSM 45436</name>
    <dbReference type="NCBI Taxonomy" id="558173"/>
    <lineage>
        <taxon>Bacteria</taxon>
        <taxon>Bacillati</taxon>
        <taxon>Actinomycetota</taxon>
        <taxon>Actinomycetes</taxon>
        <taxon>Mycobacteriales</taxon>
        <taxon>Corynebacteriaceae</taxon>
        <taxon>Corynebacterium</taxon>
    </lineage>
</organism>
<evidence type="ECO:0000313" key="8">
    <source>
        <dbReference type="Proteomes" id="UP000029914"/>
    </source>
</evidence>
<feature type="binding site" evidence="5">
    <location>
        <position position="66"/>
    </location>
    <ligand>
        <name>Zn(2+)</name>
        <dbReference type="ChEBI" id="CHEBI:29105"/>
    </ligand>
</feature>
<dbReference type="PANTHER" id="PTHR20855:SF3">
    <property type="entry name" value="LD03007P"/>
    <property type="match status" value="1"/>
</dbReference>
<keyword evidence="3 6" id="KW-1133">Transmembrane helix</keyword>
<protein>
    <submittedName>
        <fullName evidence="7">Hly III family transporter</fullName>
    </submittedName>
</protein>
<accession>A0A097IEG7</accession>
<dbReference type="Proteomes" id="UP000029914">
    <property type="component" value="Chromosome"/>
</dbReference>
<feature type="transmembrane region" description="Helical" evidence="6">
    <location>
        <begin position="44"/>
        <end position="65"/>
    </location>
</feature>
<feature type="binding site" evidence="5">
    <location>
        <position position="197"/>
    </location>
    <ligand>
        <name>Zn(2+)</name>
        <dbReference type="ChEBI" id="CHEBI:29105"/>
    </ligand>
</feature>
<dbReference type="eggNOG" id="COG1272">
    <property type="taxonomic scope" value="Bacteria"/>
</dbReference>
<evidence type="ECO:0000256" key="4">
    <source>
        <dbReference type="ARBA" id="ARBA00023136"/>
    </source>
</evidence>
<reference evidence="7 8" key="1">
    <citation type="submission" date="2013-09" db="EMBL/GenBank/DDBJ databases">
        <title>Complete genome sequence of Corynebacterium doosanense CAU 212(T) (=DSM 45436(T)), isolated from activated sludge.</title>
        <authorList>
            <person name="Schaffert L."/>
            <person name="Albersmeier A."/>
            <person name="Kalinowski J."/>
            <person name="Ruckert C."/>
        </authorList>
    </citation>
    <scope>NUCLEOTIDE SEQUENCE [LARGE SCALE GENOMIC DNA]</scope>
    <source>
        <strain evidence="7 8">CAU 212</strain>
    </source>
</reference>
<dbReference type="HOGENOM" id="CLU_051078_2_2_11"/>
<dbReference type="STRING" id="558173.CDOO_04125"/>
<keyword evidence="2 6" id="KW-0812">Transmembrane</keyword>
<feature type="transmembrane region" description="Helical" evidence="6">
    <location>
        <begin position="196"/>
        <end position="219"/>
    </location>
</feature>
<feature type="transmembrane region" description="Helical" evidence="6">
    <location>
        <begin position="163"/>
        <end position="184"/>
    </location>
</feature>
<sequence length="222" mass="24566">MPRFDRGPRPYFRGLLHAHAVWYFAGTGSALTVASFILHGSSALSWFTALYAVCLVAMLGVSGLYHRAPWRSEGAVRGWRRADHSMIAIFIAGTYGPVTVSTFDTFADGQWVLLVCWIAALVAVAINVFWIGHPRWLDVGIYLALGWLIIFKIADFAREVPTAAGLLIVIGGLIYMVGAISYGLKRPNFSERWFGFHEFFHATTVVAAGLHHVAIWLIVLES</sequence>
<keyword evidence="5" id="KW-0862">Zinc</keyword>
<keyword evidence="8" id="KW-1185">Reference proteome</keyword>
<comment type="subcellular location">
    <subcellularLocation>
        <location evidence="1">Membrane</location>
        <topology evidence="1">Multi-pass membrane protein</topology>
    </subcellularLocation>
</comment>
<dbReference type="GO" id="GO:0046872">
    <property type="term" value="F:metal ion binding"/>
    <property type="evidence" value="ECO:0007669"/>
    <property type="project" value="UniProtKB-KW"/>
</dbReference>
<dbReference type="KEGG" id="cdo:CDOO_04125"/>
<feature type="binding site" evidence="5">
    <location>
        <position position="201"/>
    </location>
    <ligand>
        <name>Zn(2+)</name>
        <dbReference type="ChEBI" id="CHEBI:29105"/>
    </ligand>
</feature>
<evidence type="ECO:0000256" key="1">
    <source>
        <dbReference type="ARBA" id="ARBA00004141"/>
    </source>
</evidence>
<dbReference type="InterPro" id="IPR004254">
    <property type="entry name" value="AdipoR/HlyIII-related"/>
</dbReference>
<keyword evidence="5" id="KW-0479">Metal-binding</keyword>
<keyword evidence="4 6" id="KW-0472">Membrane</keyword>
<name>A0A097IEG7_9CORY</name>
<evidence type="ECO:0000256" key="2">
    <source>
        <dbReference type="ARBA" id="ARBA00022692"/>
    </source>
</evidence>
<evidence type="ECO:0000256" key="3">
    <source>
        <dbReference type="ARBA" id="ARBA00022989"/>
    </source>
</evidence>
<evidence type="ECO:0000256" key="6">
    <source>
        <dbReference type="SAM" id="Phobius"/>
    </source>
</evidence>
<evidence type="ECO:0000313" key="7">
    <source>
        <dbReference type="EMBL" id="AIT60525.1"/>
    </source>
</evidence>
<evidence type="ECO:0000256" key="5">
    <source>
        <dbReference type="PIRSR" id="PIRSR604254-1"/>
    </source>
</evidence>
<feature type="transmembrane region" description="Helical" evidence="6">
    <location>
        <begin position="139"/>
        <end position="157"/>
    </location>
</feature>
<dbReference type="PANTHER" id="PTHR20855">
    <property type="entry name" value="ADIPOR/PROGESTIN RECEPTOR-RELATED"/>
    <property type="match status" value="1"/>
</dbReference>
<dbReference type="AlphaFoldDB" id="A0A097IEG7"/>
<dbReference type="Pfam" id="PF03006">
    <property type="entry name" value="HlyIII"/>
    <property type="match status" value="1"/>
</dbReference>
<proteinExistence type="predicted"/>
<feature type="transmembrane region" description="Helical" evidence="6">
    <location>
        <begin position="86"/>
        <end position="103"/>
    </location>
</feature>
<feature type="transmembrane region" description="Helical" evidence="6">
    <location>
        <begin position="109"/>
        <end position="132"/>
    </location>
</feature>